<comment type="caution">
    <text evidence="1">The sequence shown here is derived from an EMBL/GenBank/DDBJ whole genome shotgun (WGS) entry which is preliminary data.</text>
</comment>
<keyword evidence="2" id="KW-1185">Reference proteome</keyword>
<evidence type="ECO:0000313" key="1">
    <source>
        <dbReference type="EMBL" id="MBD8527274.1"/>
    </source>
</evidence>
<proteinExistence type="predicted"/>
<organism evidence="1 2">
    <name type="scientific">Pseudomarimonas arenosa</name>
    <dbReference type="NCBI Taxonomy" id="2774145"/>
    <lineage>
        <taxon>Bacteria</taxon>
        <taxon>Pseudomonadati</taxon>
        <taxon>Pseudomonadota</taxon>
        <taxon>Gammaproteobacteria</taxon>
        <taxon>Lysobacterales</taxon>
        <taxon>Lysobacteraceae</taxon>
        <taxon>Pseudomarimonas</taxon>
    </lineage>
</organism>
<reference evidence="1 2" key="1">
    <citation type="submission" date="2020-09" db="EMBL/GenBank/DDBJ databases">
        <title>Pseudoxanthomonas sp. CAU 1598 isolated from sand of Yaerae Beach.</title>
        <authorList>
            <person name="Kim W."/>
        </authorList>
    </citation>
    <scope>NUCLEOTIDE SEQUENCE [LARGE SCALE GENOMIC DNA]</scope>
    <source>
        <strain evidence="1 2">CAU 1598</strain>
    </source>
</reference>
<dbReference type="EMBL" id="JACYTR010000046">
    <property type="protein sequence ID" value="MBD8527274.1"/>
    <property type="molecule type" value="Genomic_DNA"/>
</dbReference>
<accession>A0AAW3ZQ37</accession>
<name>A0AAW3ZQ37_9GAMM</name>
<evidence type="ECO:0000313" key="2">
    <source>
        <dbReference type="Proteomes" id="UP000613768"/>
    </source>
</evidence>
<protein>
    <submittedName>
        <fullName evidence="1">Uncharacterized protein</fullName>
    </submittedName>
</protein>
<dbReference type="AlphaFoldDB" id="A0AAW3ZQ37"/>
<dbReference type="RefSeq" id="WP_192030696.1">
    <property type="nucleotide sequence ID" value="NZ_JACYTR010000046.1"/>
</dbReference>
<gene>
    <name evidence="1" type="ORF">IFO71_16140</name>
</gene>
<dbReference type="Proteomes" id="UP000613768">
    <property type="component" value="Unassembled WGS sequence"/>
</dbReference>
<sequence>MGNASVLCTNGDRYVGEVVGGTVKVSGHVFDANDIESATIKYEDNGVYDDTITGEFRLKGGSSLRVGVRVKKGFFLRNRTVGEVPSGSIVMKCEGFRSPITIEVHQIAEFSINPPTKV</sequence>